<name>A0A7W2AR54_9BACL</name>
<comment type="caution">
    <text evidence="2">The sequence shown here is derived from an EMBL/GenBank/DDBJ whole genome shotgun (WGS) entry which is preliminary data.</text>
</comment>
<keyword evidence="1" id="KW-0472">Membrane</keyword>
<evidence type="ECO:0000313" key="3">
    <source>
        <dbReference type="Proteomes" id="UP000538292"/>
    </source>
</evidence>
<dbReference type="Proteomes" id="UP000538292">
    <property type="component" value="Unassembled WGS sequence"/>
</dbReference>
<accession>A0A7W2AR54</accession>
<keyword evidence="1" id="KW-0812">Transmembrane</keyword>
<organism evidence="2 3">
    <name type="scientific">Thermoactinomyces mirandus</name>
    <dbReference type="NCBI Taxonomy" id="2756294"/>
    <lineage>
        <taxon>Bacteria</taxon>
        <taxon>Bacillati</taxon>
        <taxon>Bacillota</taxon>
        <taxon>Bacilli</taxon>
        <taxon>Bacillales</taxon>
        <taxon>Thermoactinomycetaceae</taxon>
        <taxon>Thermoactinomyces</taxon>
    </lineage>
</organism>
<evidence type="ECO:0000256" key="1">
    <source>
        <dbReference type="SAM" id="Phobius"/>
    </source>
</evidence>
<feature type="transmembrane region" description="Helical" evidence="1">
    <location>
        <begin position="189"/>
        <end position="209"/>
    </location>
</feature>
<dbReference type="EMBL" id="JACEOL010000006">
    <property type="protein sequence ID" value="MBA4601220.1"/>
    <property type="molecule type" value="Genomic_DNA"/>
</dbReference>
<evidence type="ECO:0000313" key="2">
    <source>
        <dbReference type="EMBL" id="MBA4601220.1"/>
    </source>
</evidence>
<protein>
    <submittedName>
        <fullName evidence="2">Uncharacterized protein</fullName>
    </submittedName>
</protein>
<dbReference type="AlphaFoldDB" id="A0A7W2AR54"/>
<keyword evidence="3" id="KW-1185">Reference proteome</keyword>
<proteinExistence type="predicted"/>
<gene>
    <name evidence="2" type="ORF">H2C83_02530</name>
</gene>
<keyword evidence="1" id="KW-1133">Transmembrane helix</keyword>
<reference evidence="2 3" key="1">
    <citation type="submission" date="2020-07" db="EMBL/GenBank/DDBJ databases">
        <title>Thermoactinomyces phylogeny.</title>
        <authorList>
            <person name="Dunlap C."/>
        </authorList>
    </citation>
    <scope>NUCLEOTIDE SEQUENCE [LARGE SCALE GENOMIC DNA]</scope>
    <source>
        <strain evidence="2 3">AMNI-1</strain>
    </source>
</reference>
<feature type="transmembrane region" description="Helical" evidence="1">
    <location>
        <begin position="158"/>
        <end position="177"/>
    </location>
</feature>
<feature type="transmembrane region" description="Helical" evidence="1">
    <location>
        <begin position="133"/>
        <end position="152"/>
    </location>
</feature>
<dbReference type="RefSeq" id="WP_181737457.1">
    <property type="nucleotide sequence ID" value="NZ_JACEOL010000006.1"/>
</dbReference>
<sequence length="446" mass="48967">MGKVPRHFMILFSLVWVGMNCLFPAEVFADRGFQVPEIQEDFGQYDRIPEPQENTELIQQNTQEETGTWDWITEPVAQGWKWAEEKIAAAWNWMKETASDAWDGIVGVISRIADVVVDALSAAWNWILEHKEIVITILSILGVIIAVIGFVIEAPLALIVGAGILLGELISGFISLISGNELFSDEMLLDMLIGGIAGGISALFGWAAGAGAAGSSVVRWLGTRIPWLGRIFPKMFGGGVGAGVDQSLWDLLRNGKINWKRTVIAAGLGFVLVFGGEYVGSHLDDIIKWINNRNIPSFAQSFVRSGNSAAMTAPKRVGDTPFGQWLQKFAAEGGGSGSSTLTIKATIKAVDGKEYLLFGDNPVAKYKKGNLSRINTDMAGGRERARKVFKQLAKGRQIQWDKPKKDWARVEDEKGELILQFRTKNDGSTNIDVKINGVYEDIHFKP</sequence>